<feature type="domain" description="Cytochrome c" evidence="12">
    <location>
        <begin position="314"/>
        <end position="401"/>
    </location>
</feature>
<evidence type="ECO:0000256" key="5">
    <source>
        <dbReference type="ARBA" id="ARBA00022729"/>
    </source>
</evidence>
<dbReference type="InterPro" id="IPR014353">
    <property type="entry name" value="Membr-bd_ADH_cyt_c"/>
</dbReference>
<dbReference type="Gene3D" id="1.10.760.10">
    <property type="entry name" value="Cytochrome c-like domain"/>
    <property type="match status" value="3"/>
</dbReference>
<keyword evidence="5 11" id="KW-0732">Signal</keyword>
<dbReference type="GO" id="GO:0020037">
    <property type="term" value="F:heme binding"/>
    <property type="evidence" value="ECO:0007669"/>
    <property type="project" value="InterPro"/>
</dbReference>
<proteinExistence type="predicted"/>
<keyword evidence="2" id="KW-1003">Cell membrane</keyword>
<name>A0A511XM27_9PROT</name>
<dbReference type="RefSeq" id="WP_146889621.1">
    <property type="nucleotide sequence ID" value="NZ_BJYG01000030.1"/>
</dbReference>
<dbReference type="Proteomes" id="UP000321746">
    <property type="component" value="Unassembled WGS sequence"/>
</dbReference>
<feature type="domain" description="Cytochrome c" evidence="12">
    <location>
        <begin position="188"/>
        <end position="297"/>
    </location>
</feature>
<dbReference type="AlphaFoldDB" id="A0A511XM27"/>
<comment type="cofactor">
    <cofactor evidence="9">
        <name>heme c</name>
        <dbReference type="ChEBI" id="CHEBI:61717"/>
    </cofactor>
    <text evidence="9">Binds 3 heme c groups covalently per subunit.</text>
</comment>
<dbReference type="GO" id="GO:0016614">
    <property type="term" value="F:oxidoreductase activity, acting on CH-OH group of donors"/>
    <property type="evidence" value="ECO:0007669"/>
    <property type="project" value="InterPro"/>
</dbReference>
<feature type="binding site" description="covalent" evidence="9">
    <location>
        <position position="330"/>
    </location>
    <ligand>
        <name>heme c</name>
        <dbReference type="ChEBI" id="CHEBI:61717"/>
        <label>3</label>
    </ligand>
</feature>
<dbReference type="Pfam" id="PF13442">
    <property type="entry name" value="Cytochrome_CBB3"/>
    <property type="match status" value="2"/>
</dbReference>
<dbReference type="InterPro" id="IPR009056">
    <property type="entry name" value="Cyt_c-like_dom"/>
</dbReference>
<dbReference type="SUPFAM" id="SSF46626">
    <property type="entry name" value="Cytochrome c"/>
    <property type="match status" value="3"/>
</dbReference>
<evidence type="ECO:0000256" key="6">
    <source>
        <dbReference type="ARBA" id="ARBA00022737"/>
    </source>
</evidence>
<gene>
    <name evidence="13" type="ORF">AOE01nite_22240</name>
</gene>
<sequence length="420" mass="44264">MIVLPLAKRLITTAITGLAVTCLTLAACQPATAASPDHPDPATIARGQYLARLADCEACHTAPGGMPFAGGRPFEIPGMGTLYASNITPDPASGIGAWSDDEFVRAVRAGISPGWKHLYPAMPYQDYARMTPDEIRAIRAYLTTIKPVARKPPANAIRFPFSIRAIMIGWNLFNGPSSSYPDDPSHTPQWNRGRTLVEGPGHCAECHSPRNLTMGTSHSHAYAGAITAGWTAYNLSSDLKSGLGSWSDEALNAYLTTGHANGHGTAAGPMAEVISYSLRFMTQSDRAAMITYLRSLAPQPSAESQDHSAGPTQAALARGASLFAGACSGCHLTTGAGRQIDFATISGASTLKDPDGHNLIQVILEGSQLTTDQGQISMPRFGAGYSDGDLSDIAAYTLLTLGKTRPAFDTNAVSTIKNSK</sequence>
<dbReference type="PIRSF" id="PIRSF000018">
    <property type="entry name" value="Mb_ADH_cyt_c"/>
    <property type="match status" value="1"/>
</dbReference>
<feature type="binding site" description="covalent" evidence="9">
    <location>
        <position position="56"/>
    </location>
    <ligand>
        <name>heme c</name>
        <dbReference type="ChEBI" id="CHEBI:61717"/>
        <label>1</label>
    </ligand>
</feature>
<evidence type="ECO:0000256" key="2">
    <source>
        <dbReference type="ARBA" id="ARBA00022475"/>
    </source>
</evidence>
<feature type="binding site" description="covalent" evidence="9">
    <location>
        <position position="59"/>
    </location>
    <ligand>
        <name>heme c</name>
        <dbReference type="ChEBI" id="CHEBI:61717"/>
        <label>1</label>
    </ligand>
</feature>
<dbReference type="PANTHER" id="PTHR35008">
    <property type="entry name" value="BLL4482 PROTEIN-RELATED"/>
    <property type="match status" value="1"/>
</dbReference>
<feature type="binding site" description="covalent" evidence="9">
    <location>
        <position position="327"/>
    </location>
    <ligand>
        <name>heme c</name>
        <dbReference type="ChEBI" id="CHEBI:61717"/>
        <label>3</label>
    </ligand>
</feature>
<keyword evidence="14" id="KW-1185">Reference proteome</keyword>
<keyword evidence="3 9" id="KW-0349">Heme</keyword>
<evidence type="ECO:0000313" key="13">
    <source>
        <dbReference type="EMBL" id="GEN64000.1"/>
    </source>
</evidence>
<evidence type="ECO:0000256" key="9">
    <source>
        <dbReference type="PIRSR" id="PIRSR000018-50"/>
    </source>
</evidence>
<feature type="binding site" description="axial binding residue" evidence="10">
    <location>
        <position position="60"/>
    </location>
    <ligand>
        <name>heme c</name>
        <dbReference type="ChEBI" id="CHEBI:61717"/>
        <label>1</label>
    </ligand>
    <ligandPart>
        <name>Fe</name>
        <dbReference type="ChEBI" id="CHEBI:18248"/>
    </ligandPart>
</feature>
<keyword evidence="7 10" id="KW-0408">Iron</keyword>
<dbReference type="PROSITE" id="PS51007">
    <property type="entry name" value="CYTC"/>
    <property type="match status" value="3"/>
</dbReference>
<comment type="caution">
    <text evidence="13">The sequence shown here is derived from an EMBL/GenBank/DDBJ whole genome shotgun (WGS) entry which is preliminary data.</text>
</comment>
<evidence type="ECO:0000256" key="8">
    <source>
        <dbReference type="ARBA" id="ARBA00023136"/>
    </source>
</evidence>
<evidence type="ECO:0000259" key="12">
    <source>
        <dbReference type="PROSITE" id="PS51007"/>
    </source>
</evidence>
<dbReference type="OrthoDB" id="9811281at2"/>
<feature type="chain" id="PRO_5021905819" evidence="11">
    <location>
        <begin position="34"/>
        <end position="420"/>
    </location>
</feature>
<keyword evidence="6" id="KW-0677">Repeat</keyword>
<dbReference type="GO" id="GO:0005886">
    <property type="term" value="C:plasma membrane"/>
    <property type="evidence" value="ECO:0007669"/>
    <property type="project" value="UniProtKB-SubCell"/>
</dbReference>
<evidence type="ECO:0000256" key="3">
    <source>
        <dbReference type="ARBA" id="ARBA00022617"/>
    </source>
</evidence>
<comment type="subcellular location">
    <subcellularLocation>
        <location evidence="1">Cell membrane</location>
    </subcellularLocation>
</comment>
<feature type="signal peptide" evidence="11">
    <location>
        <begin position="1"/>
        <end position="33"/>
    </location>
</feature>
<feature type="binding site" description="covalent" evidence="9">
    <location>
        <position position="203"/>
    </location>
    <ligand>
        <name>heme c</name>
        <dbReference type="ChEBI" id="CHEBI:61717"/>
        <label>2</label>
    </ligand>
</feature>
<evidence type="ECO:0000313" key="14">
    <source>
        <dbReference type="Proteomes" id="UP000321746"/>
    </source>
</evidence>
<accession>A0A511XM27</accession>
<dbReference type="EMBL" id="BJYG01000030">
    <property type="protein sequence ID" value="GEN64000.1"/>
    <property type="molecule type" value="Genomic_DNA"/>
</dbReference>
<feature type="binding site" description="axial binding residue" evidence="10">
    <location>
        <position position="331"/>
    </location>
    <ligand>
        <name>heme c</name>
        <dbReference type="ChEBI" id="CHEBI:61717"/>
        <label>3</label>
    </ligand>
    <ligandPart>
        <name>Fe</name>
        <dbReference type="ChEBI" id="CHEBI:18248"/>
    </ligandPart>
</feature>
<dbReference type="InterPro" id="IPR051459">
    <property type="entry name" value="Cytochrome_c-type_DH"/>
</dbReference>
<keyword evidence="4 10" id="KW-0479">Metal-binding</keyword>
<dbReference type="GO" id="GO:0009055">
    <property type="term" value="F:electron transfer activity"/>
    <property type="evidence" value="ECO:0007669"/>
    <property type="project" value="InterPro"/>
</dbReference>
<evidence type="ECO:0000256" key="7">
    <source>
        <dbReference type="ARBA" id="ARBA00023004"/>
    </source>
</evidence>
<keyword evidence="8" id="KW-0472">Membrane</keyword>
<feature type="binding site" description="covalent" evidence="9">
    <location>
        <position position="206"/>
    </location>
    <ligand>
        <name>heme c</name>
        <dbReference type="ChEBI" id="CHEBI:61717"/>
        <label>2</label>
    </ligand>
</feature>
<reference evidence="13 14" key="1">
    <citation type="submission" date="2019-07" db="EMBL/GenBank/DDBJ databases">
        <title>Whole genome shotgun sequence of Acetobacter oeni NBRC 105207.</title>
        <authorList>
            <person name="Hosoyama A."/>
            <person name="Uohara A."/>
            <person name="Ohji S."/>
            <person name="Ichikawa N."/>
        </authorList>
    </citation>
    <scope>NUCLEOTIDE SEQUENCE [LARGE SCALE GENOMIC DNA]</scope>
    <source>
        <strain evidence="13 14">NBRC 105207</strain>
    </source>
</reference>
<evidence type="ECO:0000256" key="10">
    <source>
        <dbReference type="PIRSR" id="PIRSR000018-51"/>
    </source>
</evidence>
<evidence type="ECO:0000256" key="4">
    <source>
        <dbReference type="ARBA" id="ARBA00022723"/>
    </source>
</evidence>
<feature type="domain" description="Cytochrome c" evidence="12">
    <location>
        <begin position="42"/>
        <end position="146"/>
    </location>
</feature>
<evidence type="ECO:0000256" key="11">
    <source>
        <dbReference type="SAM" id="SignalP"/>
    </source>
</evidence>
<feature type="binding site" description="axial binding residue" evidence="10">
    <location>
        <position position="207"/>
    </location>
    <ligand>
        <name>heme c</name>
        <dbReference type="ChEBI" id="CHEBI:61717"/>
        <label>2</label>
    </ligand>
    <ligandPart>
        <name>Fe</name>
        <dbReference type="ChEBI" id="CHEBI:18248"/>
    </ligandPart>
</feature>
<evidence type="ECO:0000256" key="1">
    <source>
        <dbReference type="ARBA" id="ARBA00004236"/>
    </source>
</evidence>
<dbReference type="PANTHER" id="PTHR35008:SF8">
    <property type="entry name" value="ALCOHOL DEHYDROGENASE CYTOCHROME C SUBUNIT"/>
    <property type="match status" value="1"/>
</dbReference>
<dbReference type="InterPro" id="IPR036909">
    <property type="entry name" value="Cyt_c-like_dom_sf"/>
</dbReference>
<protein>
    <submittedName>
        <fullName evidence="13">Alcohol dehydrogenase</fullName>
    </submittedName>
</protein>
<organism evidence="13 14">
    <name type="scientific">Acetobacter oeni</name>
    <dbReference type="NCBI Taxonomy" id="304077"/>
    <lineage>
        <taxon>Bacteria</taxon>
        <taxon>Pseudomonadati</taxon>
        <taxon>Pseudomonadota</taxon>
        <taxon>Alphaproteobacteria</taxon>
        <taxon>Acetobacterales</taxon>
        <taxon>Acetobacteraceae</taxon>
        <taxon>Acetobacter</taxon>
    </lineage>
</organism>
<dbReference type="GO" id="GO:0005506">
    <property type="term" value="F:iron ion binding"/>
    <property type="evidence" value="ECO:0007669"/>
    <property type="project" value="InterPro"/>
</dbReference>